<evidence type="ECO:0000256" key="1">
    <source>
        <dbReference type="ARBA" id="ARBA00004571"/>
    </source>
</evidence>
<evidence type="ECO:0000313" key="16">
    <source>
        <dbReference type="EMBL" id="NLR23682.1"/>
    </source>
</evidence>
<protein>
    <submittedName>
        <fullName evidence="16">TonB-dependent receptor</fullName>
    </submittedName>
</protein>
<dbReference type="PANTHER" id="PTHR30069">
    <property type="entry name" value="TONB-DEPENDENT OUTER MEMBRANE RECEPTOR"/>
    <property type="match status" value="1"/>
</dbReference>
<evidence type="ECO:0000256" key="2">
    <source>
        <dbReference type="ARBA" id="ARBA00008143"/>
    </source>
</evidence>
<evidence type="ECO:0000256" key="13">
    <source>
        <dbReference type="SAM" id="SignalP"/>
    </source>
</evidence>
<keyword evidence="3 11" id="KW-0813">Transport</keyword>
<evidence type="ECO:0000256" key="6">
    <source>
        <dbReference type="ARBA" id="ARBA00022729"/>
    </source>
</evidence>
<dbReference type="PROSITE" id="PS52016">
    <property type="entry name" value="TONB_DEPENDENT_REC_3"/>
    <property type="match status" value="1"/>
</dbReference>
<keyword evidence="6 13" id="KW-0732">Signal</keyword>
<keyword evidence="5 11" id="KW-0812">Transmembrane</keyword>
<dbReference type="GO" id="GO:0009279">
    <property type="term" value="C:cell outer membrane"/>
    <property type="evidence" value="ECO:0007669"/>
    <property type="project" value="UniProtKB-SubCell"/>
</dbReference>
<accession>A0A8I2H3E6</accession>
<feature type="domain" description="TonB-dependent receptor plug" evidence="15">
    <location>
        <begin position="54"/>
        <end position="163"/>
    </location>
</feature>
<dbReference type="SUPFAM" id="SSF56935">
    <property type="entry name" value="Porins"/>
    <property type="match status" value="1"/>
</dbReference>
<dbReference type="Pfam" id="PF00593">
    <property type="entry name" value="TonB_dep_Rec_b-barrel"/>
    <property type="match status" value="1"/>
</dbReference>
<reference evidence="17 19" key="2">
    <citation type="submission" date="2023-10" db="EMBL/GenBank/DDBJ databases">
        <title>To unveil natural product biosynthetic capacity in Pseudoalteromonas.</title>
        <authorList>
            <person name="Wang J."/>
        </authorList>
    </citation>
    <scope>NUCLEOTIDE SEQUENCE [LARGE SCALE GENOMIC DNA]</scope>
    <source>
        <strain evidence="17 19">DSM 15914</strain>
    </source>
</reference>
<dbReference type="GO" id="GO:0044718">
    <property type="term" value="P:siderophore transmembrane transport"/>
    <property type="evidence" value="ECO:0007669"/>
    <property type="project" value="TreeGrafter"/>
</dbReference>
<evidence type="ECO:0000256" key="12">
    <source>
        <dbReference type="RuleBase" id="RU003357"/>
    </source>
</evidence>
<evidence type="ECO:0000313" key="19">
    <source>
        <dbReference type="Proteomes" id="UP001304419"/>
    </source>
</evidence>
<gene>
    <name evidence="16" type="ORF">F9Y85_20640</name>
    <name evidence="17" type="ORF">R5H13_19675</name>
</gene>
<dbReference type="InterPro" id="IPR039426">
    <property type="entry name" value="TonB-dep_rcpt-like"/>
</dbReference>
<dbReference type="Gene3D" id="2.170.130.10">
    <property type="entry name" value="TonB-dependent receptor, plug domain"/>
    <property type="match status" value="1"/>
</dbReference>
<dbReference type="EMBL" id="CP137579">
    <property type="protein sequence ID" value="WOX31163.1"/>
    <property type="molecule type" value="Genomic_DNA"/>
</dbReference>
<keyword evidence="8 11" id="KW-0472">Membrane</keyword>
<keyword evidence="9 16" id="KW-0675">Receptor</keyword>
<proteinExistence type="inferred from homology"/>
<evidence type="ECO:0000256" key="5">
    <source>
        <dbReference type="ARBA" id="ARBA00022692"/>
    </source>
</evidence>
<evidence type="ECO:0000256" key="9">
    <source>
        <dbReference type="ARBA" id="ARBA00023170"/>
    </source>
</evidence>
<dbReference type="InterPro" id="IPR037066">
    <property type="entry name" value="Plug_dom_sf"/>
</dbReference>
<organism evidence="16 18">
    <name type="scientific">Pseudoalteromonas maricaloris</name>
    <dbReference type="NCBI Taxonomy" id="184924"/>
    <lineage>
        <taxon>Bacteria</taxon>
        <taxon>Pseudomonadati</taxon>
        <taxon>Pseudomonadota</taxon>
        <taxon>Gammaproteobacteria</taxon>
        <taxon>Alteromonadales</taxon>
        <taxon>Pseudoalteromonadaceae</taxon>
        <taxon>Pseudoalteromonas</taxon>
    </lineage>
</organism>
<name>A0A8I2H3E6_9GAMM</name>
<keyword evidence="4 11" id="KW-1134">Transmembrane beta strand</keyword>
<keyword evidence="19" id="KW-1185">Reference proteome</keyword>
<comment type="subcellular location">
    <subcellularLocation>
        <location evidence="1 11">Cell outer membrane</location>
        <topology evidence="1 11">Multi-pass membrane protein</topology>
    </subcellularLocation>
</comment>
<reference evidence="16" key="1">
    <citation type="submission" date="2019-10" db="EMBL/GenBank/DDBJ databases">
        <authorList>
            <person name="Paulsen S."/>
        </authorList>
    </citation>
    <scope>NUCLEOTIDE SEQUENCE</scope>
    <source>
        <strain evidence="16">LMG 19692</strain>
    </source>
</reference>
<dbReference type="InterPro" id="IPR000531">
    <property type="entry name" value="Beta-barrel_TonB"/>
</dbReference>
<evidence type="ECO:0000259" key="15">
    <source>
        <dbReference type="Pfam" id="PF07715"/>
    </source>
</evidence>
<evidence type="ECO:0000256" key="7">
    <source>
        <dbReference type="ARBA" id="ARBA00023077"/>
    </source>
</evidence>
<dbReference type="Pfam" id="PF07715">
    <property type="entry name" value="Plug"/>
    <property type="match status" value="1"/>
</dbReference>
<evidence type="ECO:0000256" key="4">
    <source>
        <dbReference type="ARBA" id="ARBA00022452"/>
    </source>
</evidence>
<dbReference type="Proteomes" id="UP001304419">
    <property type="component" value="Chromosome 2"/>
</dbReference>
<dbReference type="RefSeq" id="WP_130127317.1">
    <property type="nucleotide sequence ID" value="NZ_CBCSDF010000021.1"/>
</dbReference>
<feature type="domain" description="TonB-dependent receptor-like beta-barrel" evidence="14">
    <location>
        <begin position="199"/>
        <end position="636"/>
    </location>
</feature>
<sequence length="671" mass="75771">MKNLSALIKVTPLLLPFAVVAEPEATDSDLYQLSFEELLNVNVSIATKTDETRASVPSSITVFNSEQINSLGVDNVYDLMNFVPGFQSTRGDWVGAVPKEHTRGVYLDTGHVLVMIDGQRLNESSFGKASVYTPYIPIEIINKVEFIRGPGSALYGSNAFLGVMNIITKKRNNQLSVGYGEHGSAQAALNLSRQVSDETRLYANLAFNKRSGDSYFGGAVKDPLESLFVVFGGSHQALTWQVRFNRTQLDEFLNLSRYSPENEHKSENYAATFEYHWQATEQLELTHKLSFIEHNIESAGLIVTAAEIGITQGGDFLVGPAWQSRDLTYNLDGGYKQNDRLQWNFGVELSKEEQSKAGVRTSYYDQSTGDIIIYNHTYLGGIQTISDYAPFYPLRQDFDSYAGYVQAKYRFSEQLSMFAGARYDEVKDIDDKLSPRLAFVYGYDEANTFKLQYGESFRTPVSNELNSNDDVTSGNSELTSEYVKTTELVWHYQDESKQFDVVLFDNKLEDFINLVPIDDEQAEFTFDNVFETSMQGIEVNANFNLSGTTWIQGAYTQLFDEPLNGSFKKFAALAFTHKREAVEVTLNAIWRDTTFIPAPPESIVDDFEQSSYYLIGGTVSFNLDNHAKIQLKAENLFDKKYTVFDPRLIDGHVPQQGRNIMILFEYRFGLK</sequence>
<dbReference type="EMBL" id="WEIA01000018">
    <property type="protein sequence ID" value="NLR23682.1"/>
    <property type="molecule type" value="Genomic_DNA"/>
</dbReference>
<keyword evidence="7 12" id="KW-0798">TonB box</keyword>
<dbReference type="Proteomes" id="UP000646877">
    <property type="component" value="Unassembled WGS sequence"/>
</dbReference>
<keyword evidence="10 11" id="KW-0998">Cell outer membrane</keyword>
<evidence type="ECO:0000256" key="3">
    <source>
        <dbReference type="ARBA" id="ARBA00022448"/>
    </source>
</evidence>
<feature type="chain" id="PRO_5034749527" evidence="13">
    <location>
        <begin position="22"/>
        <end position="671"/>
    </location>
</feature>
<dbReference type="PANTHER" id="PTHR30069:SF29">
    <property type="entry name" value="HEMOGLOBIN AND HEMOGLOBIN-HAPTOGLOBIN-BINDING PROTEIN 1-RELATED"/>
    <property type="match status" value="1"/>
</dbReference>
<evidence type="ECO:0000313" key="18">
    <source>
        <dbReference type="Proteomes" id="UP000646877"/>
    </source>
</evidence>
<evidence type="ECO:0000256" key="10">
    <source>
        <dbReference type="ARBA" id="ARBA00023237"/>
    </source>
</evidence>
<feature type="signal peptide" evidence="13">
    <location>
        <begin position="1"/>
        <end position="21"/>
    </location>
</feature>
<dbReference type="GO" id="GO:0015344">
    <property type="term" value="F:siderophore uptake transmembrane transporter activity"/>
    <property type="evidence" value="ECO:0007669"/>
    <property type="project" value="TreeGrafter"/>
</dbReference>
<evidence type="ECO:0000256" key="8">
    <source>
        <dbReference type="ARBA" id="ARBA00023136"/>
    </source>
</evidence>
<evidence type="ECO:0000313" key="17">
    <source>
        <dbReference type="EMBL" id="WOX31163.1"/>
    </source>
</evidence>
<comment type="similarity">
    <text evidence="2">Belongs to the TonB-dependent receptor family. Hemoglobin/haptoglobin binding protein subfamily.</text>
</comment>
<dbReference type="Gene3D" id="2.40.170.20">
    <property type="entry name" value="TonB-dependent receptor, beta-barrel domain"/>
    <property type="match status" value="1"/>
</dbReference>
<dbReference type="AlphaFoldDB" id="A0A8I2H3E6"/>
<evidence type="ECO:0000256" key="11">
    <source>
        <dbReference type="PROSITE-ProRule" id="PRU01360"/>
    </source>
</evidence>
<dbReference type="InterPro" id="IPR036942">
    <property type="entry name" value="Beta-barrel_TonB_sf"/>
</dbReference>
<evidence type="ECO:0000259" key="14">
    <source>
        <dbReference type="Pfam" id="PF00593"/>
    </source>
</evidence>
<dbReference type="InterPro" id="IPR012910">
    <property type="entry name" value="Plug_dom"/>
</dbReference>